<dbReference type="EMBL" id="RSCL01000005">
    <property type="protein sequence ID" value="RUT07267.1"/>
    <property type="molecule type" value="Genomic_DNA"/>
</dbReference>
<dbReference type="Pfam" id="PF01520">
    <property type="entry name" value="Amidase_3"/>
    <property type="match status" value="1"/>
</dbReference>
<dbReference type="PANTHER" id="PTHR30404:SF0">
    <property type="entry name" value="N-ACETYLMURAMOYL-L-ALANINE AMIDASE AMIC"/>
    <property type="match status" value="1"/>
</dbReference>
<comment type="caution">
    <text evidence="3">The sequence shown here is derived from an EMBL/GenBank/DDBJ whole genome shotgun (WGS) entry which is preliminary data.</text>
</comment>
<reference evidence="3" key="2">
    <citation type="journal article" date="2019" name="Genome Biol. Evol.">
        <title>Day and night: Metabolic profiles and evolutionary relationships of six axenic non-marine cyanobacteria.</title>
        <authorList>
            <person name="Will S.E."/>
            <person name="Henke P."/>
            <person name="Boedeker C."/>
            <person name="Huang S."/>
            <person name="Brinkmann H."/>
            <person name="Rohde M."/>
            <person name="Jarek M."/>
            <person name="Friedl T."/>
            <person name="Seufert S."/>
            <person name="Schumacher M."/>
            <person name="Overmann J."/>
            <person name="Neumann-Schaal M."/>
            <person name="Petersen J."/>
        </authorList>
    </citation>
    <scope>NUCLEOTIDE SEQUENCE [LARGE SCALE GENOMIC DNA]</scope>
    <source>
        <strain evidence="3">PCC 7102</strain>
    </source>
</reference>
<protein>
    <recommendedName>
        <fullName evidence="2">MurNAc-LAA domain-containing protein</fullName>
    </recommendedName>
</protein>
<dbReference type="SUPFAM" id="SSF53187">
    <property type="entry name" value="Zn-dependent exopeptidases"/>
    <property type="match status" value="1"/>
</dbReference>
<keyword evidence="4" id="KW-1185">Reference proteome</keyword>
<dbReference type="InterPro" id="IPR050695">
    <property type="entry name" value="N-acetylmuramoyl_amidase_3"/>
</dbReference>
<dbReference type="Proteomes" id="UP000271624">
    <property type="component" value="Unassembled WGS sequence"/>
</dbReference>
<dbReference type="CDD" id="cd02696">
    <property type="entry name" value="MurNAc-LAA"/>
    <property type="match status" value="1"/>
</dbReference>
<organism evidence="3 4">
    <name type="scientific">Dulcicalothrix desertica PCC 7102</name>
    <dbReference type="NCBI Taxonomy" id="232991"/>
    <lineage>
        <taxon>Bacteria</taxon>
        <taxon>Bacillati</taxon>
        <taxon>Cyanobacteriota</taxon>
        <taxon>Cyanophyceae</taxon>
        <taxon>Nostocales</taxon>
        <taxon>Calotrichaceae</taxon>
        <taxon>Dulcicalothrix</taxon>
    </lineage>
</organism>
<dbReference type="PANTHER" id="PTHR30404">
    <property type="entry name" value="N-ACETYLMURAMOYL-L-ALANINE AMIDASE"/>
    <property type="match status" value="1"/>
</dbReference>
<dbReference type="Gene3D" id="3.40.630.40">
    <property type="entry name" value="Zn-dependent exopeptidases"/>
    <property type="match status" value="1"/>
</dbReference>
<dbReference type="GO" id="GO:0009253">
    <property type="term" value="P:peptidoglycan catabolic process"/>
    <property type="evidence" value="ECO:0007669"/>
    <property type="project" value="InterPro"/>
</dbReference>
<dbReference type="RefSeq" id="WP_127081090.1">
    <property type="nucleotide sequence ID" value="NZ_RSCL01000005.1"/>
</dbReference>
<dbReference type="GO" id="GO:0030288">
    <property type="term" value="C:outer membrane-bounded periplasmic space"/>
    <property type="evidence" value="ECO:0007669"/>
    <property type="project" value="TreeGrafter"/>
</dbReference>
<evidence type="ECO:0000313" key="4">
    <source>
        <dbReference type="Proteomes" id="UP000271624"/>
    </source>
</evidence>
<proteinExistence type="predicted"/>
<reference evidence="3" key="1">
    <citation type="submission" date="2018-12" db="EMBL/GenBank/DDBJ databases">
        <authorList>
            <person name="Will S."/>
            <person name="Neumann-Schaal M."/>
            <person name="Henke P."/>
        </authorList>
    </citation>
    <scope>NUCLEOTIDE SEQUENCE</scope>
    <source>
        <strain evidence="3">PCC 7102</strain>
    </source>
</reference>
<feature type="domain" description="MurNAc-LAA" evidence="2">
    <location>
        <begin position="65"/>
        <end position="168"/>
    </location>
</feature>
<keyword evidence="1" id="KW-0378">Hydrolase</keyword>
<dbReference type="GO" id="GO:0008745">
    <property type="term" value="F:N-acetylmuramoyl-L-alanine amidase activity"/>
    <property type="evidence" value="ECO:0007669"/>
    <property type="project" value="InterPro"/>
</dbReference>
<evidence type="ECO:0000313" key="3">
    <source>
        <dbReference type="EMBL" id="RUT07267.1"/>
    </source>
</evidence>
<dbReference type="SMART" id="SM00646">
    <property type="entry name" value="Ami_3"/>
    <property type="match status" value="1"/>
</dbReference>
<dbReference type="OrthoDB" id="9763643at2"/>
<accession>A0A433VMG9</accession>
<dbReference type="AlphaFoldDB" id="A0A433VMG9"/>
<gene>
    <name evidence="3" type="ORF">DSM106972_025280</name>
</gene>
<name>A0A433VMG9_9CYAN</name>
<dbReference type="InterPro" id="IPR002508">
    <property type="entry name" value="MurNAc-LAA_cat"/>
</dbReference>
<evidence type="ECO:0000259" key="2">
    <source>
        <dbReference type="SMART" id="SM00646"/>
    </source>
</evidence>
<evidence type="ECO:0000256" key="1">
    <source>
        <dbReference type="ARBA" id="ARBA00022801"/>
    </source>
</evidence>
<sequence length="175" mass="19477">MKLAIDIGHNCPPDTGAIGIKHECKLTKELGLLLISELNKIKSIQAINVTPDRASTIRESLNLRVINANRIKADYYISLHFNAFNKRANGSEVFAISQDGKRLAKCVLSDIVKLGYVNRGVKNGSHLHVLRNTQMPAILIEVCFIDSQLDMSIYKTRETVEAIIDGLINFFALDI</sequence>